<dbReference type="OrthoDB" id="5243635at2"/>
<dbReference type="AlphaFoldDB" id="A0A4R1BU60"/>
<dbReference type="InterPro" id="IPR000182">
    <property type="entry name" value="GNAT_dom"/>
</dbReference>
<feature type="domain" description="N-acetyltransferase" evidence="3">
    <location>
        <begin position="44"/>
        <end position="200"/>
    </location>
</feature>
<organism evidence="4 5">
    <name type="scientific">Nocardioides jejuensis</name>
    <dbReference type="NCBI Taxonomy" id="2502782"/>
    <lineage>
        <taxon>Bacteria</taxon>
        <taxon>Bacillati</taxon>
        <taxon>Actinomycetota</taxon>
        <taxon>Actinomycetes</taxon>
        <taxon>Propionibacteriales</taxon>
        <taxon>Nocardioidaceae</taxon>
        <taxon>Nocardioides</taxon>
    </lineage>
</organism>
<dbReference type="InterPro" id="IPR016181">
    <property type="entry name" value="Acyl_CoA_acyltransferase"/>
</dbReference>
<evidence type="ECO:0000256" key="2">
    <source>
        <dbReference type="ARBA" id="ARBA00023315"/>
    </source>
</evidence>
<keyword evidence="5" id="KW-1185">Reference proteome</keyword>
<dbReference type="Proteomes" id="UP000295453">
    <property type="component" value="Unassembled WGS sequence"/>
</dbReference>
<dbReference type="PANTHER" id="PTHR43877:SF2">
    <property type="entry name" value="AMINOALKYLPHOSPHONATE N-ACETYLTRANSFERASE-RELATED"/>
    <property type="match status" value="1"/>
</dbReference>
<dbReference type="PROSITE" id="PS51186">
    <property type="entry name" value="GNAT"/>
    <property type="match status" value="1"/>
</dbReference>
<evidence type="ECO:0000313" key="4">
    <source>
        <dbReference type="EMBL" id="TCJ21027.1"/>
    </source>
</evidence>
<dbReference type="CDD" id="cd04301">
    <property type="entry name" value="NAT_SF"/>
    <property type="match status" value="1"/>
</dbReference>
<proteinExistence type="predicted"/>
<evidence type="ECO:0000256" key="1">
    <source>
        <dbReference type="ARBA" id="ARBA00022679"/>
    </source>
</evidence>
<keyword evidence="1 4" id="KW-0808">Transferase</keyword>
<protein>
    <submittedName>
        <fullName evidence="4">GNAT family N-acetyltransferase</fullName>
    </submittedName>
</protein>
<sequence length="211" mass="23068">MGPPRHRRPVLGLCAVRPHHRRRHGLRRQHPGRVRRRPGLTRVAVIRHATVADVEGILAVGRTTWRATYTPLVGSERVESFLARWWTAAGLLSGIEQGRVWVAGDAGQVVAMAAHSTRDRVLTLDRLYVLPSHHGRGIGTALLDGVAAAAGATVDVIVLSYLDGNDAAGEFYTARGFVETHRERDTPGWPDDVWMARSLLPRVPDGTHSAG</sequence>
<reference evidence="4 5" key="1">
    <citation type="submission" date="2019-03" db="EMBL/GenBank/DDBJ databases">
        <authorList>
            <person name="Kim M.K.M."/>
        </authorList>
    </citation>
    <scope>NUCLEOTIDE SEQUENCE [LARGE SCALE GENOMIC DNA]</scope>
    <source>
        <strain evidence="4 5">18JY15-6</strain>
    </source>
</reference>
<dbReference type="InterPro" id="IPR050832">
    <property type="entry name" value="Bact_Acetyltransf"/>
</dbReference>
<dbReference type="GO" id="GO:0016747">
    <property type="term" value="F:acyltransferase activity, transferring groups other than amino-acyl groups"/>
    <property type="evidence" value="ECO:0007669"/>
    <property type="project" value="InterPro"/>
</dbReference>
<dbReference type="EMBL" id="SJZJ01000042">
    <property type="protein sequence ID" value="TCJ21027.1"/>
    <property type="molecule type" value="Genomic_DNA"/>
</dbReference>
<keyword evidence="2" id="KW-0012">Acyltransferase</keyword>
<name>A0A4R1BU60_9ACTN</name>
<dbReference type="Pfam" id="PF13508">
    <property type="entry name" value="Acetyltransf_7"/>
    <property type="match status" value="1"/>
</dbReference>
<evidence type="ECO:0000259" key="3">
    <source>
        <dbReference type="PROSITE" id="PS51186"/>
    </source>
</evidence>
<dbReference type="PANTHER" id="PTHR43877">
    <property type="entry name" value="AMINOALKYLPHOSPHONATE N-ACETYLTRANSFERASE-RELATED-RELATED"/>
    <property type="match status" value="1"/>
</dbReference>
<dbReference type="Gene3D" id="3.40.630.30">
    <property type="match status" value="1"/>
</dbReference>
<accession>A0A4R1BU60</accession>
<evidence type="ECO:0000313" key="5">
    <source>
        <dbReference type="Proteomes" id="UP000295453"/>
    </source>
</evidence>
<comment type="caution">
    <text evidence="4">The sequence shown here is derived from an EMBL/GenBank/DDBJ whole genome shotgun (WGS) entry which is preliminary data.</text>
</comment>
<gene>
    <name evidence="4" type="ORF">EPD65_15885</name>
</gene>
<dbReference type="SUPFAM" id="SSF55729">
    <property type="entry name" value="Acyl-CoA N-acyltransferases (Nat)"/>
    <property type="match status" value="1"/>
</dbReference>